<sequence length="117" mass="12864">MSYMLLIVEPVGQRAERTPEQGREAYAAMVDYAQSLEARGKLVDARSLASTSDSVRVQARGGRTTLLDGPYAEAKEMIGGFFLLQDVTYEEAIAIARDCPAAQWCTVEVRKLGPCFE</sequence>
<dbReference type="AlphaFoldDB" id="A0A1W6ZAW8"/>
<dbReference type="Gene3D" id="3.30.70.1060">
    <property type="entry name" value="Dimeric alpha+beta barrel"/>
    <property type="match status" value="1"/>
</dbReference>
<comment type="similarity">
    <text evidence="1">Belongs to the YciI family.</text>
</comment>
<dbReference type="Proteomes" id="UP000194161">
    <property type="component" value="Chromosome"/>
</dbReference>
<organism evidence="3 4">
    <name type="scientific">Bordetella genomosp. 13</name>
    <dbReference type="NCBI Taxonomy" id="463040"/>
    <lineage>
        <taxon>Bacteria</taxon>
        <taxon>Pseudomonadati</taxon>
        <taxon>Pseudomonadota</taxon>
        <taxon>Betaproteobacteria</taxon>
        <taxon>Burkholderiales</taxon>
        <taxon>Alcaligenaceae</taxon>
        <taxon>Bordetella</taxon>
    </lineage>
</organism>
<dbReference type="RefSeq" id="WP_086078233.1">
    <property type="nucleotide sequence ID" value="NZ_CP021111.1"/>
</dbReference>
<dbReference type="KEGG" id="bgm:CAL15_08750"/>
<evidence type="ECO:0000313" key="4">
    <source>
        <dbReference type="Proteomes" id="UP000194161"/>
    </source>
</evidence>
<dbReference type="InterPro" id="IPR011008">
    <property type="entry name" value="Dimeric_a/b-barrel"/>
</dbReference>
<evidence type="ECO:0000313" key="3">
    <source>
        <dbReference type="EMBL" id="ARP94467.1"/>
    </source>
</evidence>
<dbReference type="PANTHER" id="PTHR35174">
    <property type="entry name" value="BLL7171 PROTEIN-RELATED"/>
    <property type="match status" value="1"/>
</dbReference>
<evidence type="ECO:0000256" key="1">
    <source>
        <dbReference type="ARBA" id="ARBA00007689"/>
    </source>
</evidence>
<gene>
    <name evidence="3" type="ORF">CAL15_08750</name>
</gene>
<dbReference type="EMBL" id="CP021111">
    <property type="protein sequence ID" value="ARP94467.1"/>
    <property type="molecule type" value="Genomic_DNA"/>
</dbReference>
<dbReference type="STRING" id="463040.CAL15_08750"/>
<name>A0A1W6ZAW8_9BORD</name>
<dbReference type="OrthoDB" id="9807535at2"/>
<evidence type="ECO:0000259" key="2">
    <source>
        <dbReference type="Pfam" id="PF03795"/>
    </source>
</evidence>
<proteinExistence type="inferred from homology"/>
<dbReference type="SUPFAM" id="SSF54909">
    <property type="entry name" value="Dimeric alpha+beta barrel"/>
    <property type="match status" value="1"/>
</dbReference>
<feature type="domain" description="YCII-related" evidence="2">
    <location>
        <begin position="1"/>
        <end position="111"/>
    </location>
</feature>
<protein>
    <submittedName>
        <fullName evidence="3">Dehydrogenase</fullName>
    </submittedName>
</protein>
<dbReference type="InterPro" id="IPR005545">
    <property type="entry name" value="YCII"/>
</dbReference>
<accession>A0A1W6ZAW8</accession>
<dbReference type="Pfam" id="PF03795">
    <property type="entry name" value="YCII"/>
    <property type="match status" value="1"/>
</dbReference>
<dbReference type="PANTHER" id="PTHR35174:SF3">
    <property type="entry name" value="BLL7171 PROTEIN"/>
    <property type="match status" value="1"/>
</dbReference>
<reference evidence="3 4" key="1">
    <citation type="submission" date="2017-05" db="EMBL/GenBank/DDBJ databases">
        <title>Complete and WGS of Bordetella genogroups.</title>
        <authorList>
            <person name="Spilker T."/>
            <person name="LiPuma J."/>
        </authorList>
    </citation>
    <scope>NUCLEOTIDE SEQUENCE [LARGE SCALE GENOMIC DNA]</scope>
    <source>
        <strain evidence="3 4">AU7206</strain>
    </source>
</reference>
<keyword evidence="4" id="KW-1185">Reference proteome</keyword>